<comment type="subcellular location">
    <subcellularLocation>
        <location evidence="3 12">Cytoplasm</location>
    </subcellularLocation>
</comment>
<keyword evidence="16" id="KW-1185">Reference proteome</keyword>
<dbReference type="EC" id="2.4.2.7" evidence="7 12"/>
<name>A0AAP7C5I9_9GAMM</name>
<dbReference type="PANTHER" id="PTHR32315">
    <property type="entry name" value="ADENINE PHOSPHORIBOSYLTRANSFERASE"/>
    <property type="match status" value="1"/>
</dbReference>
<dbReference type="GO" id="GO:0044209">
    <property type="term" value="P:AMP salvage"/>
    <property type="evidence" value="ECO:0007669"/>
    <property type="project" value="UniProtKB-UniRule"/>
</dbReference>
<feature type="domain" description="Phosphoribosyltransferase" evidence="13">
    <location>
        <begin position="29"/>
        <end position="146"/>
    </location>
</feature>
<reference evidence="15" key="3">
    <citation type="journal article" date="2020" name="Int. J. Syst. Evol. Microbiol.">
        <title>Reclassification of Francisella noatunensis subsp. orientalis Ottem et al. 2009 as Francisella orientalis sp. nov., Francisella noatunensis subsp. chilensis subsp. nov. and emended description of Francisella noatunensis.</title>
        <authorList>
            <person name="Ramirez-Paredes J.G."/>
            <person name="Larsson P."/>
            <person name="Thompson K.D."/>
            <person name="Penman D.J."/>
            <person name="Busse H.J."/>
            <person name="Ohrman C."/>
            <person name="Sjodin A."/>
            <person name="Soto E."/>
            <person name="Richards R.H."/>
            <person name="Adams A."/>
            <person name="Colquhoun D.J."/>
        </authorList>
    </citation>
    <scope>NUCLEOTIDE SEQUENCE</scope>
    <source>
        <strain evidence="15">LADL-07285A</strain>
    </source>
</reference>
<keyword evidence="9 12" id="KW-0328">Glycosyltransferase</keyword>
<protein>
    <recommendedName>
        <fullName evidence="7 12">Adenine phosphoribosyltransferase</fullName>
        <shortName evidence="12">APRT</shortName>
        <ecNumber evidence="7 12">2.4.2.7</ecNumber>
    </recommendedName>
</protein>
<comment type="pathway">
    <text evidence="4 12">Purine metabolism; AMP biosynthesis via salvage pathway; AMP from adenine: step 1/1.</text>
</comment>
<dbReference type="FunFam" id="3.40.50.2020:FF:000004">
    <property type="entry name" value="Adenine phosphoribosyltransferase"/>
    <property type="match status" value="1"/>
</dbReference>
<dbReference type="NCBIfam" id="NF002636">
    <property type="entry name" value="PRK02304.1-5"/>
    <property type="match status" value="1"/>
</dbReference>
<dbReference type="InterPro" id="IPR005764">
    <property type="entry name" value="Ade_phspho_trans"/>
</dbReference>
<accession>A0AAP7C5I9</accession>
<comment type="subunit">
    <text evidence="6 12">Homodimer.</text>
</comment>
<dbReference type="InterPro" id="IPR029057">
    <property type="entry name" value="PRTase-like"/>
</dbReference>
<dbReference type="GO" id="GO:0016208">
    <property type="term" value="F:AMP binding"/>
    <property type="evidence" value="ECO:0007669"/>
    <property type="project" value="TreeGrafter"/>
</dbReference>
<keyword evidence="10 12" id="KW-0808">Transferase</keyword>
<dbReference type="InterPro" id="IPR050054">
    <property type="entry name" value="UPRTase/APRTase"/>
</dbReference>
<evidence type="ECO:0000259" key="13">
    <source>
        <dbReference type="Pfam" id="PF00156"/>
    </source>
</evidence>
<dbReference type="AlphaFoldDB" id="A0AAP7C5I9"/>
<evidence type="ECO:0000313" key="15">
    <source>
        <dbReference type="EMBL" id="NIY56413.1"/>
    </source>
</evidence>
<keyword evidence="11 12" id="KW-0660">Purine salvage</keyword>
<comment type="similarity">
    <text evidence="5 12">Belongs to the purine/pyrimidine phosphoribosyltransferase family.</text>
</comment>
<reference evidence="14" key="2">
    <citation type="submission" date="2017-08" db="EMBL/GenBank/DDBJ databases">
        <title>Complete Genome Sequence of Francisella noatunensis subsp. orientalis strain FNO190.</title>
        <authorList>
            <person name="Pereira F.L."/>
            <person name="Goncalves L.A."/>
            <person name="Guilherme T.C."/>
            <person name="Soares S.C."/>
            <person name="Dorella F.A."/>
            <person name="Carvalho A.F."/>
            <person name="Leibowitz M.P."/>
            <person name="Leal C.A.G."/>
            <person name="Azevedo V.A.C."/>
            <person name="Figueiredo H.C.P."/>
        </authorList>
    </citation>
    <scope>NUCLEOTIDE SEQUENCE</scope>
    <source>
        <strain evidence="14">FNO190</strain>
    </source>
</reference>
<evidence type="ECO:0000313" key="14">
    <source>
        <dbReference type="EMBL" id="AKN89321.1"/>
    </source>
</evidence>
<dbReference type="GO" id="GO:0006168">
    <property type="term" value="P:adenine salvage"/>
    <property type="evidence" value="ECO:0007669"/>
    <property type="project" value="InterPro"/>
</dbReference>
<dbReference type="RefSeq" id="WP_014714634.1">
    <property type="nucleotide sequence ID" value="NZ_CP011923.2"/>
</dbReference>
<dbReference type="Proteomes" id="UP000035930">
    <property type="component" value="Chromosome"/>
</dbReference>
<evidence type="ECO:0000313" key="16">
    <source>
        <dbReference type="Proteomes" id="UP000035930"/>
    </source>
</evidence>
<evidence type="ECO:0000256" key="8">
    <source>
        <dbReference type="ARBA" id="ARBA00022490"/>
    </source>
</evidence>
<evidence type="ECO:0000256" key="3">
    <source>
        <dbReference type="ARBA" id="ARBA00004496"/>
    </source>
</evidence>
<dbReference type="Pfam" id="PF00156">
    <property type="entry name" value="Pribosyltran"/>
    <property type="match status" value="1"/>
</dbReference>
<evidence type="ECO:0000256" key="1">
    <source>
        <dbReference type="ARBA" id="ARBA00000868"/>
    </source>
</evidence>
<dbReference type="GeneID" id="45433827"/>
<evidence type="ECO:0000256" key="7">
    <source>
        <dbReference type="ARBA" id="ARBA00011893"/>
    </source>
</evidence>
<dbReference type="GO" id="GO:0003999">
    <property type="term" value="F:adenine phosphoribosyltransferase activity"/>
    <property type="evidence" value="ECO:0007669"/>
    <property type="project" value="UniProtKB-UniRule"/>
</dbReference>
<evidence type="ECO:0000256" key="9">
    <source>
        <dbReference type="ARBA" id="ARBA00022676"/>
    </source>
</evidence>
<proteinExistence type="inferred from homology"/>
<comment type="catalytic activity">
    <reaction evidence="1 12">
        <text>AMP + diphosphate = 5-phospho-alpha-D-ribose 1-diphosphate + adenine</text>
        <dbReference type="Rhea" id="RHEA:16609"/>
        <dbReference type="ChEBI" id="CHEBI:16708"/>
        <dbReference type="ChEBI" id="CHEBI:33019"/>
        <dbReference type="ChEBI" id="CHEBI:58017"/>
        <dbReference type="ChEBI" id="CHEBI:456215"/>
        <dbReference type="EC" id="2.4.2.7"/>
    </reaction>
</comment>
<evidence type="ECO:0000256" key="12">
    <source>
        <dbReference type="HAMAP-Rule" id="MF_00004"/>
    </source>
</evidence>
<dbReference type="InterPro" id="IPR000836">
    <property type="entry name" value="PRTase_dom"/>
</dbReference>
<dbReference type="CDD" id="cd06223">
    <property type="entry name" value="PRTases_typeI"/>
    <property type="match status" value="1"/>
</dbReference>
<dbReference type="GO" id="GO:0005737">
    <property type="term" value="C:cytoplasm"/>
    <property type="evidence" value="ECO:0007669"/>
    <property type="project" value="UniProtKB-SubCell"/>
</dbReference>
<dbReference type="EMBL" id="QPQM01000006">
    <property type="protein sequence ID" value="NIY56413.1"/>
    <property type="molecule type" value="Genomic_DNA"/>
</dbReference>
<reference evidence="16" key="1">
    <citation type="submission" date="2015-02" db="EMBL/GenBank/DDBJ databases">
        <title>Complete genome sequence of Francisella noatunensis subsp. orientalis FNO190 isolated from farm-raised Nile tilapia in Brazil.</title>
        <authorList>
            <person name="Figueiredo H.C.P."/>
            <person name="Leal C.A.G."/>
            <person name="Pereira F.L."/>
            <person name="Soares S.C."/>
            <person name="Goncalves L.A."/>
            <person name="Dorella F.A."/>
            <person name="Carvalho A.F."/>
            <person name="Azevedo V.A.C."/>
        </authorList>
    </citation>
    <scope>NUCLEOTIDE SEQUENCE [LARGE SCALE GENOMIC DNA]</scope>
    <source>
        <strain evidence="16">FNO190</strain>
    </source>
</reference>
<dbReference type="GO" id="GO:0002055">
    <property type="term" value="F:adenine binding"/>
    <property type="evidence" value="ECO:0007669"/>
    <property type="project" value="TreeGrafter"/>
</dbReference>
<dbReference type="SUPFAM" id="SSF53271">
    <property type="entry name" value="PRTase-like"/>
    <property type="match status" value="1"/>
</dbReference>
<organism evidence="15 17">
    <name type="scientific">Francisella orientalis</name>
    <dbReference type="NCBI Taxonomy" id="299583"/>
    <lineage>
        <taxon>Bacteria</taxon>
        <taxon>Pseudomonadati</taxon>
        <taxon>Pseudomonadota</taxon>
        <taxon>Gammaproteobacteria</taxon>
        <taxon>Thiotrichales</taxon>
        <taxon>Francisellaceae</taxon>
        <taxon>Francisella</taxon>
    </lineage>
</organism>
<evidence type="ECO:0000256" key="11">
    <source>
        <dbReference type="ARBA" id="ARBA00022726"/>
    </source>
</evidence>
<comment type="function">
    <text evidence="2 12">Catalyzes a salvage reaction resulting in the formation of AMP, that is energically less costly than de novo synthesis.</text>
</comment>
<dbReference type="GO" id="GO:0006166">
    <property type="term" value="P:purine ribonucleoside salvage"/>
    <property type="evidence" value="ECO:0007669"/>
    <property type="project" value="UniProtKB-UniRule"/>
</dbReference>
<dbReference type="Proteomes" id="UP000774689">
    <property type="component" value="Unassembled WGS sequence"/>
</dbReference>
<dbReference type="PANTHER" id="PTHR32315:SF3">
    <property type="entry name" value="ADENINE PHOSPHORIBOSYLTRANSFERASE"/>
    <property type="match status" value="1"/>
</dbReference>
<evidence type="ECO:0000256" key="6">
    <source>
        <dbReference type="ARBA" id="ARBA00011738"/>
    </source>
</evidence>
<dbReference type="HAMAP" id="MF_00004">
    <property type="entry name" value="Aden_phosphoribosyltr"/>
    <property type="match status" value="1"/>
</dbReference>
<dbReference type="EMBL" id="CP011923">
    <property type="protein sequence ID" value="AKN89321.1"/>
    <property type="molecule type" value="Genomic_DNA"/>
</dbReference>
<evidence type="ECO:0000256" key="4">
    <source>
        <dbReference type="ARBA" id="ARBA00004659"/>
    </source>
</evidence>
<evidence type="ECO:0000256" key="2">
    <source>
        <dbReference type="ARBA" id="ARBA00003968"/>
    </source>
</evidence>
<evidence type="ECO:0000256" key="5">
    <source>
        <dbReference type="ARBA" id="ARBA00008391"/>
    </source>
</evidence>
<dbReference type="Gene3D" id="3.40.50.2020">
    <property type="match status" value="1"/>
</dbReference>
<dbReference type="NCBIfam" id="TIGR01090">
    <property type="entry name" value="apt"/>
    <property type="match status" value="1"/>
</dbReference>
<evidence type="ECO:0000313" key="17">
    <source>
        <dbReference type="Proteomes" id="UP000774689"/>
    </source>
</evidence>
<gene>
    <name evidence="12 14" type="primary">apt</name>
    <name evidence="15" type="ORF">CHQ83_03320</name>
    <name evidence="14" type="ORF">FNO190_1743</name>
</gene>
<dbReference type="NCBIfam" id="NF002634">
    <property type="entry name" value="PRK02304.1-3"/>
    <property type="match status" value="1"/>
</dbReference>
<keyword evidence="8 12" id="KW-0963">Cytoplasm</keyword>
<evidence type="ECO:0000256" key="10">
    <source>
        <dbReference type="ARBA" id="ARBA00022679"/>
    </source>
</evidence>
<sequence>MNLDFIKDRIIAVPDFPKPGIVFRDITPLLADPQGLKMTAKAMAEELKSKGIRPTIIAGTESRGFIFGVALAEALGLGFVPVRKPGKLPRETYKVSYQLEYGSDSLEIHKDAFKDTDKVLVVDDLLATGGTAKATVQLIEKTQASVEGLIFVIELEDLNGRKTLEGYNVSALVKY</sequence>